<feature type="compositionally biased region" description="Acidic residues" evidence="1">
    <location>
        <begin position="70"/>
        <end position="79"/>
    </location>
</feature>
<organism evidence="2 3">
    <name type="scientific">Aphis glycines</name>
    <name type="common">Soybean aphid</name>
    <dbReference type="NCBI Taxonomy" id="307491"/>
    <lineage>
        <taxon>Eukaryota</taxon>
        <taxon>Metazoa</taxon>
        <taxon>Ecdysozoa</taxon>
        <taxon>Arthropoda</taxon>
        <taxon>Hexapoda</taxon>
        <taxon>Insecta</taxon>
        <taxon>Pterygota</taxon>
        <taxon>Neoptera</taxon>
        <taxon>Paraneoptera</taxon>
        <taxon>Hemiptera</taxon>
        <taxon>Sternorrhyncha</taxon>
        <taxon>Aphidomorpha</taxon>
        <taxon>Aphidoidea</taxon>
        <taxon>Aphididae</taxon>
        <taxon>Aphidini</taxon>
        <taxon>Aphis</taxon>
        <taxon>Aphis</taxon>
    </lineage>
</organism>
<name>A0A6G0TJW5_APHGL</name>
<dbReference type="OrthoDB" id="6621468at2759"/>
<dbReference type="Proteomes" id="UP000475862">
    <property type="component" value="Unassembled WGS sequence"/>
</dbReference>
<sequence>MAKSIYFLVSSKEFKPLLRSGFSDSALYKHDIINRSPPNRPKKVQHRRYQRKSAGTKSYKSSKNDLSSSDSEDESEDDDNDAYDYVSIFQIWMNYLFPRAFPIQPVHRWIKSAQWVSDLREKSTGKILSPVGPCSIFPQGVFISEKDVTKIYFPRVKEMFKASNRSTRNNK</sequence>
<feature type="region of interest" description="Disordered" evidence="1">
    <location>
        <begin position="32"/>
        <end position="79"/>
    </location>
</feature>
<accession>A0A6G0TJW5</accession>
<dbReference type="AlphaFoldDB" id="A0A6G0TJW5"/>
<evidence type="ECO:0000256" key="1">
    <source>
        <dbReference type="SAM" id="MobiDB-lite"/>
    </source>
</evidence>
<protein>
    <submittedName>
        <fullName evidence="2">Uncharacterized protein</fullName>
    </submittedName>
</protein>
<comment type="caution">
    <text evidence="2">The sequence shown here is derived from an EMBL/GenBank/DDBJ whole genome shotgun (WGS) entry which is preliminary data.</text>
</comment>
<evidence type="ECO:0000313" key="2">
    <source>
        <dbReference type="EMBL" id="KAE9533557.1"/>
    </source>
</evidence>
<evidence type="ECO:0000313" key="3">
    <source>
        <dbReference type="Proteomes" id="UP000475862"/>
    </source>
</evidence>
<gene>
    <name evidence="2" type="ORF">AGLY_009195</name>
</gene>
<feature type="compositionally biased region" description="Low complexity" evidence="1">
    <location>
        <begin position="57"/>
        <end position="69"/>
    </location>
</feature>
<proteinExistence type="predicted"/>
<reference evidence="2 3" key="1">
    <citation type="submission" date="2019-08" db="EMBL/GenBank/DDBJ databases">
        <title>The genome of the soybean aphid Biotype 1, its phylome, world population structure and adaptation to the North American continent.</title>
        <authorList>
            <person name="Giordano R."/>
            <person name="Donthu R.K."/>
            <person name="Hernandez A.G."/>
            <person name="Wright C.L."/>
            <person name="Zimin A.V."/>
        </authorList>
    </citation>
    <scope>NUCLEOTIDE SEQUENCE [LARGE SCALE GENOMIC DNA]</scope>
    <source>
        <tissue evidence="2">Whole aphids</tissue>
    </source>
</reference>
<dbReference type="EMBL" id="VYZN01000034">
    <property type="protein sequence ID" value="KAE9533557.1"/>
    <property type="molecule type" value="Genomic_DNA"/>
</dbReference>
<feature type="compositionally biased region" description="Basic residues" evidence="1">
    <location>
        <begin position="40"/>
        <end position="51"/>
    </location>
</feature>
<keyword evidence="3" id="KW-1185">Reference proteome</keyword>